<dbReference type="EMBL" id="CAADFR010000255">
    <property type="protein sequence ID" value="VFK45827.1"/>
    <property type="molecule type" value="Genomic_DNA"/>
</dbReference>
<sequence length="51" mass="5989">MPKSFDRCREKSDEKSGADCEYGLNGLSISRIIVRLFTYYKWVQRKPVTCI</sequence>
<protein>
    <submittedName>
        <fullName evidence="2">Uncharacterized protein</fullName>
    </submittedName>
</protein>
<dbReference type="EMBL" id="CAADFU010000246">
    <property type="protein sequence ID" value="VFK49817.1"/>
    <property type="molecule type" value="Genomic_DNA"/>
</dbReference>
<dbReference type="AlphaFoldDB" id="A0A450Z7N0"/>
<dbReference type="EMBL" id="CAADHB010000203">
    <property type="protein sequence ID" value="VFK81030.1"/>
    <property type="molecule type" value="Genomic_DNA"/>
</dbReference>
<gene>
    <name evidence="3" type="ORF">BECKSD772D_GA0070982_12033</name>
    <name evidence="2" type="ORF">BECKSD772E_GA0070983_12462</name>
    <name evidence="1" type="ORF">BECKSD772F_GA0070984_12552</name>
</gene>
<name>A0A450Z7N0_9GAMM</name>
<organism evidence="2">
    <name type="scientific">Candidatus Kentrum sp. SD</name>
    <dbReference type="NCBI Taxonomy" id="2126332"/>
    <lineage>
        <taxon>Bacteria</taxon>
        <taxon>Pseudomonadati</taxon>
        <taxon>Pseudomonadota</taxon>
        <taxon>Gammaproteobacteria</taxon>
        <taxon>Candidatus Kentrum</taxon>
    </lineage>
</organism>
<evidence type="ECO:0000313" key="3">
    <source>
        <dbReference type="EMBL" id="VFK81030.1"/>
    </source>
</evidence>
<reference evidence="2" key="1">
    <citation type="submission" date="2019-02" db="EMBL/GenBank/DDBJ databases">
        <authorList>
            <person name="Gruber-Vodicka R. H."/>
            <person name="Seah K. B. B."/>
        </authorList>
    </citation>
    <scope>NUCLEOTIDE SEQUENCE</scope>
    <source>
        <strain evidence="3">BECK_S127</strain>
        <strain evidence="2">BECK_S1320</strain>
        <strain evidence="1">BECK_S1321</strain>
    </source>
</reference>
<proteinExistence type="predicted"/>
<accession>A0A450Z7N0</accession>
<evidence type="ECO:0000313" key="1">
    <source>
        <dbReference type="EMBL" id="VFK45827.1"/>
    </source>
</evidence>
<evidence type="ECO:0000313" key="2">
    <source>
        <dbReference type="EMBL" id="VFK49817.1"/>
    </source>
</evidence>